<dbReference type="FunFam" id="3.80.10.10:FF:000118">
    <property type="entry name" value="Leucine rich repeat containing 7"/>
    <property type="match status" value="1"/>
</dbReference>
<dbReference type="GO" id="GO:0005912">
    <property type="term" value="C:adherens junction"/>
    <property type="evidence" value="ECO:0007669"/>
    <property type="project" value="TreeGrafter"/>
</dbReference>
<dbReference type="GO" id="GO:0043113">
    <property type="term" value="P:receptor clustering"/>
    <property type="evidence" value="ECO:0007669"/>
    <property type="project" value="TreeGrafter"/>
</dbReference>
<dbReference type="Pfam" id="PF23598">
    <property type="entry name" value="LRR_14"/>
    <property type="match status" value="1"/>
</dbReference>
<feature type="compositionally biased region" description="Polar residues" evidence="3">
    <location>
        <begin position="939"/>
        <end position="958"/>
    </location>
</feature>
<keyword evidence="1" id="KW-0433">Leucine-rich repeat</keyword>
<evidence type="ECO:0000259" key="4">
    <source>
        <dbReference type="PROSITE" id="PS50106"/>
    </source>
</evidence>
<dbReference type="RefSeq" id="XP_013412092.1">
    <property type="nucleotide sequence ID" value="XM_013556638.1"/>
</dbReference>
<dbReference type="GO" id="GO:0098609">
    <property type="term" value="P:cell-cell adhesion"/>
    <property type="evidence" value="ECO:0007669"/>
    <property type="project" value="TreeGrafter"/>
</dbReference>
<feature type="compositionally biased region" description="Pro residues" evidence="3">
    <location>
        <begin position="1400"/>
        <end position="1419"/>
    </location>
</feature>
<dbReference type="Pfam" id="PF13855">
    <property type="entry name" value="LRR_8"/>
    <property type="match status" value="2"/>
</dbReference>
<dbReference type="GO" id="GO:0045211">
    <property type="term" value="C:postsynaptic membrane"/>
    <property type="evidence" value="ECO:0007669"/>
    <property type="project" value="TreeGrafter"/>
</dbReference>
<dbReference type="InterPro" id="IPR055414">
    <property type="entry name" value="LRR_R13L4/SHOC2-like"/>
</dbReference>
<dbReference type="PANTHER" id="PTHR23119">
    <property type="entry name" value="DISCS LARGE"/>
    <property type="match status" value="1"/>
</dbReference>
<keyword evidence="5" id="KW-1185">Reference proteome</keyword>
<dbReference type="GeneID" id="106174883"/>
<feature type="compositionally biased region" description="Basic and acidic residues" evidence="3">
    <location>
        <begin position="1306"/>
        <end position="1315"/>
    </location>
</feature>
<dbReference type="GO" id="GO:0014069">
    <property type="term" value="C:postsynaptic density"/>
    <property type="evidence" value="ECO:0007669"/>
    <property type="project" value="TreeGrafter"/>
</dbReference>
<feature type="compositionally biased region" description="Polar residues" evidence="3">
    <location>
        <begin position="1317"/>
        <end position="1334"/>
    </location>
</feature>
<feature type="compositionally biased region" description="Basic and acidic residues" evidence="3">
    <location>
        <begin position="982"/>
        <end position="993"/>
    </location>
</feature>
<dbReference type="InterPro" id="IPR001478">
    <property type="entry name" value="PDZ"/>
</dbReference>
<evidence type="ECO:0000256" key="2">
    <source>
        <dbReference type="ARBA" id="ARBA00022737"/>
    </source>
</evidence>
<dbReference type="SUPFAM" id="SSF52058">
    <property type="entry name" value="L domain-like"/>
    <property type="match status" value="2"/>
</dbReference>
<dbReference type="GO" id="GO:0016323">
    <property type="term" value="C:basolateral plasma membrane"/>
    <property type="evidence" value="ECO:0007669"/>
    <property type="project" value="TreeGrafter"/>
</dbReference>
<feature type="compositionally biased region" description="Basic and acidic residues" evidence="3">
    <location>
        <begin position="598"/>
        <end position="613"/>
    </location>
</feature>
<dbReference type="GO" id="GO:0019901">
    <property type="term" value="F:protein kinase binding"/>
    <property type="evidence" value="ECO:0007669"/>
    <property type="project" value="TreeGrafter"/>
</dbReference>
<reference evidence="6 7" key="1">
    <citation type="submission" date="2025-04" db="UniProtKB">
        <authorList>
            <consortium name="RefSeq"/>
        </authorList>
    </citation>
    <scope>IDENTIFICATION</scope>
    <source>
        <tissue evidence="6 7">Gonads</tissue>
    </source>
</reference>
<feature type="region of interest" description="Disordered" evidence="3">
    <location>
        <begin position="982"/>
        <end position="1554"/>
    </location>
</feature>
<feature type="compositionally biased region" description="Pro residues" evidence="3">
    <location>
        <begin position="554"/>
        <end position="563"/>
    </location>
</feature>
<name>A0A1S3JQ65_LINAN</name>
<dbReference type="GO" id="GO:0098968">
    <property type="term" value="P:neurotransmitter receptor transport postsynaptic membrane to endosome"/>
    <property type="evidence" value="ECO:0007669"/>
    <property type="project" value="TreeGrafter"/>
</dbReference>
<dbReference type="InterPro" id="IPR032675">
    <property type="entry name" value="LRR_dom_sf"/>
</dbReference>
<evidence type="ECO:0000256" key="3">
    <source>
        <dbReference type="SAM" id="MobiDB-lite"/>
    </source>
</evidence>
<dbReference type="Gene3D" id="3.80.10.10">
    <property type="entry name" value="Ribonuclease Inhibitor"/>
    <property type="match status" value="2"/>
</dbReference>
<dbReference type="InterPro" id="IPR001611">
    <property type="entry name" value="Leu-rich_rpt"/>
</dbReference>
<dbReference type="Gene3D" id="2.30.42.10">
    <property type="match status" value="1"/>
</dbReference>
<feature type="domain" description="PDZ" evidence="4">
    <location>
        <begin position="1572"/>
        <end position="1654"/>
    </location>
</feature>
<feature type="compositionally biased region" description="Polar residues" evidence="3">
    <location>
        <begin position="1360"/>
        <end position="1377"/>
    </location>
</feature>
<feature type="region of interest" description="Disordered" evidence="3">
    <location>
        <begin position="529"/>
        <end position="716"/>
    </location>
</feature>
<accession>A0A1S3JQ65</accession>
<dbReference type="OrthoDB" id="2187496at2759"/>
<feature type="compositionally biased region" description="Basic and acidic residues" evidence="3">
    <location>
        <begin position="1207"/>
        <end position="1218"/>
    </location>
</feature>
<protein>
    <submittedName>
        <fullName evidence="6">Uncharacterized protein LOC106174883 isoform X1</fullName>
    </submittedName>
    <submittedName>
        <fullName evidence="7">Uncharacterized protein LOC106174883 isoform X2</fullName>
    </submittedName>
    <submittedName>
        <fullName evidence="8">Uncharacterized protein LOC106174883 isoform X3</fullName>
    </submittedName>
</protein>
<organism evidence="5 8">
    <name type="scientific">Lingula anatina</name>
    <name type="common">Brachiopod</name>
    <name type="synonym">Lingula unguis</name>
    <dbReference type="NCBI Taxonomy" id="7574"/>
    <lineage>
        <taxon>Eukaryota</taxon>
        <taxon>Metazoa</taxon>
        <taxon>Spiralia</taxon>
        <taxon>Lophotrochozoa</taxon>
        <taxon>Brachiopoda</taxon>
        <taxon>Linguliformea</taxon>
        <taxon>Lingulata</taxon>
        <taxon>Lingulida</taxon>
        <taxon>Linguloidea</taxon>
        <taxon>Lingulidae</taxon>
        <taxon>Lingula</taxon>
    </lineage>
</organism>
<dbReference type="PANTHER" id="PTHR23119:SF50">
    <property type="entry name" value="PDZ DOMAIN-CONTAINING PROTEIN"/>
    <property type="match status" value="1"/>
</dbReference>
<dbReference type="InterPro" id="IPR003591">
    <property type="entry name" value="Leu-rich_rpt_typical-subtyp"/>
</dbReference>
<dbReference type="CDD" id="cd06749">
    <property type="entry name" value="PDZ_densin_erbin-like"/>
    <property type="match status" value="1"/>
</dbReference>
<evidence type="ECO:0000313" key="5">
    <source>
        <dbReference type="Proteomes" id="UP000085678"/>
    </source>
</evidence>
<feature type="compositionally biased region" description="Polar residues" evidence="3">
    <location>
        <begin position="529"/>
        <end position="542"/>
    </location>
</feature>
<dbReference type="GO" id="GO:0045197">
    <property type="term" value="P:establishment or maintenance of epithelial cell apical/basal polarity"/>
    <property type="evidence" value="ECO:0007669"/>
    <property type="project" value="TreeGrafter"/>
</dbReference>
<gene>
    <name evidence="6 7 8" type="primary">LOC106174883</name>
</gene>
<dbReference type="SMART" id="SM00364">
    <property type="entry name" value="LRR_BAC"/>
    <property type="match status" value="11"/>
</dbReference>
<evidence type="ECO:0000256" key="1">
    <source>
        <dbReference type="ARBA" id="ARBA00022614"/>
    </source>
</evidence>
<dbReference type="SMART" id="SM00369">
    <property type="entry name" value="LRR_TYP"/>
    <property type="match status" value="12"/>
</dbReference>
<feature type="region of interest" description="Disordered" evidence="3">
    <location>
        <begin position="873"/>
        <end position="958"/>
    </location>
</feature>
<feature type="compositionally biased region" description="Basic and acidic residues" evidence="3">
    <location>
        <begin position="1345"/>
        <end position="1358"/>
    </location>
</feature>
<feature type="compositionally biased region" description="Polar residues" evidence="3">
    <location>
        <begin position="891"/>
        <end position="907"/>
    </location>
</feature>
<sequence>MLCYFRAVTQALGKPCLKKARAWAAASSMSKVFTSCICKNKQDEDVRVLDYRHCSLNEVPREIFNFERTLEELYVGANQIKDLPRELFYCHGLKKLNLSDNEITSIPPAIASLVNLEHLDISKNGILDLPENIKCCKYLSVVEASVNPLGKLPDGFTQLLNLTQLFLNDTFLDYLPGNFGRLSKLKILEVRENHLKTLPKSISRLTELERLDIGQNDFSELPEVVGSLVNLLELWCDSNQITQLPAALGTCKNLMYLDATKNRIDWIAPEIEGCVSLSDLHLTTNLLGELPESIGRLSNLTTLKVDDNQLTSLPFSIGGLVSLSELNVAANDLEEIPPSIGLLRHLRTLIADENFLMELPPELGSCSGLTVLSLRSNKLTYVPDEIGRIPRLRVLNLAGNEIRAIPYSFMKLKELQALWLAENQAQPLIRLQSDIDVDTGKRMLTCYLLPQQASNPEDIYSDDNSFHPSMWEEENRNRRVIQFDFGDQPDPEVFKQEPRKIKLSRVPTPYPKEMKEKLRHTRNMQMRQLITNGDVRWNSSSGRGPDAVDGEQGEPPPPGPGAPPTDSAAMVTVGDTSGREPHKTHPQRHSPLLQEMHYMYKFDKEKLLKDKARMQQKQNSPDKEVENGASASKPKLKNSGQKEGSPVKSEVQQQKVDSKKGKRKNDEDDGGFLEAASSRSERRVSPQRSLDNSEAFLIKTPGYNTPGPNGLEIISESGSNSISYKSQVPVKSDAPIPADKYARYKQQVKNVILNRLEFSSDTGYLYQKQKTRYDGRRGTRSTKDYDSDTGYRSDYALYRPKLHQQQQPRPLTVGSFASDWEMRAKIQQSATQEGYTSDSEGLLQRGKLDYDHPLGRPGQLKYPALSLPENMHNANPGSSFTMQQQQQQHQPSPAWSYTTTTNITPSSVPYARRTLIRNDELYDSQQTPGTGGPRKDTDSTPTVLSRSAHNLYGDTSTHQTRIEVKPNKDDWRTELFSVLERKRQEAASGKREGQPGPGKPPEQAPQDRSFSTHTSDDEVFAPPPYRPAPPYSPKSARREQTPANMLGNRSGRDLVPRDSNSNSPQVGSGDGSGVINNNKRGGGGVYPPNYGPRPDHKPRIFKPAGDGQESDHRSRQVIRLNGPPPQTLPHKIDMSNLSRTGLVGGGHHQQHKMDSPNLNRSRPDMSDPVSASTQRPGAGAAYPPHVQQRLGGNRGEQRPLGSTSSDGSDKDRTRRFVDADGGMATNNFQSSSPMNRHSTEVRPGLPYGPPPSSSNTMHNDSSANMHRVSVLNRASQNMMDRPSPNVHSMRLSPHHDSLPHSTGPPYEHDHQRELGYDSQSNQSSDLSAKNTSLDHTSESEPPPPESHHEIRNYEDVARFKQQQQPDPLSQVSSSTDSGYGHGHHIYEKVNDLRMGGYPPSHLPPPMRAPPSPPGHPQPSPLTVHPQPSPLTIHSHPPEHHQLHRNPPDITSPVDGPYNGMDQNYPPRGQIYPGGQYDPRMTNNLRDFKPARSSPVAPLIRDHQPPLPPQQGTSRGNPYPGPPKEPIYVSRNQLFRQHNDVGSGRENGLPDQPQQSLYLGQSKYEVLPATVLKNPGLGFSIAGGRGSQGNPYRPEDQGVFVTKVQPEGPAAAELRPGDKILEVNGQNFTQVDHSRAVSILKNSGQTVSLLVERERELASKV</sequence>
<feature type="compositionally biased region" description="Polar residues" evidence="3">
    <location>
        <begin position="1255"/>
        <end position="1264"/>
    </location>
</feature>
<dbReference type="PROSITE" id="PS51450">
    <property type="entry name" value="LRR"/>
    <property type="match status" value="3"/>
</dbReference>
<dbReference type="InterPro" id="IPR050614">
    <property type="entry name" value="Synaptic_Scaffolding_LAP-MAGUK"/>
</dbReference>
<dbReference type="GO" id="GO:0098887">
    <property type="term" value="P:neurotransmitter receptor transport, endosome to postsynaptic membrane"/>
    <property type="evidence" value="ECO:0007669"/>
    <property type="project" value="TreeGrafter"/>
</dbReference>
<evidence type="ECO:0000313" key="6">
    <source>
        <dbReference type="RefSeq" id="XP_013412092.1"/>
    </source>
</evidence>
<proteinExistence type="predicted"/>
<dbReference type="STRING" id="7574.A0A1S3JQ65"/>
<feature type="compositionally biased region" description="Polar residues" evidence="3">
    <location>
        <begin position="1224"/>
        <end position="1236"/>
    </location>
</feature>
<dbReference type="RefSeq" id="XP_013412094.1">
    <property type="nucleotide sequence ID" value="XM_013556640.1"/>
</dbReference>
<dbReference type="SMART" id="SM00228">
    <property type="entry name" value="PDZ"/>
    <property type="match status" value="1"/>
</dbReference>
<feature type="compositionally biased region" description="Polar residues" evidence="3">
    <location>
        <begin position="873"/>
        <end position="882"/>
    </location>
</feature>
<dbReference type="Pfam" id="PF00595">
    <property type="entry name" value="PDZ"/>
    <property type="match status" value="1"/>
</dbReference>
<feature type="compositionally biased region" description="Pro residues" evidence="3">
    <location>
        <begin position="1021"/>
        <end position="1032"/>
    </location>
</feature>
<dbReference type="RefSeq" id="XP_013412093.1">
    <property type="nucleotide sequence ID" value="XM_013556639.1"/>
</dbReference>
<evidence type="ECO:0000313" key="8">
    <source>
        <dbReference type="RefSeq" id="XP_013412094.1"/>
    </source>
</evidence>
<dbReference type="PROSITE" id="PS50106">
    <property type="entry name" value="PDZ"/>
    <property type="match status" value="1"/>
</dbReference>
<dbReference type="InterPro" id="IPR036034">
    <property type="entry name" value="PDZ_sf"/>
</dbReference>
<keyword evidence="2" id="KW-0677">Repeat</keyword>
<dbReference type="Proteomes" id="UP000085678">
    <property type="component" value="Unplaced"/>
</dbReference>
<dbReference type="KEGG" id="lak:106174883"/>
<dbReference type="SUPFAM" id="SSF50156">
    <property type="entry name" value="PDZ domain-like"/>
    <property type="match status" value="1"/>
</dbReference>
<evidence type="ECO:0000313" key="7">
    <source>
        <dbReference type="RefSeq" id="XP_013412093.1"/>
    </source>
</evidence>